<sequence>MSTMMMRFYSSAAPKVPVALIAELRKRTPVSLNKAREALLASNNSVESALSWLQKDNQTSGAQKALKLSSRQTSEGLVALSVLSHGAGLNAAGGLRAALVELNCETDFVARNDIFASLALSIAHTAAFISEPTPISTTTSLSTPNPTPTPPKFTKLDLTHLQEAPLLSHSSPGLSPNGTVQDAIRDAIVKVGENISLRRASSIIEDAPLSPVPSATSALRLAAYAHGGPAASCGRVASLALLALRTSTPSTLAKLIRTAAFRDNLTTLENSLARQICGFDTLSIRPQPTNESPEQALYEQPFIMLQGKFNGQPVSDALNKWSEEEGLVQEGEQGGIEVLDFVRWKVGEPDV</sequence>
<comment type="caution">
    <text evidence="8">The sequence shown here is derived from an EMBL/GenBank/DDBJ whole genome shotgun (WGS) entry which is preliminary data.</text>
</comment>
<dbReference type="PANTHER" id="PTHR11741:SF0">
    <property type="entry name" value="ELONGATION FACTOR TS, MITOCHONDRIAL"/>
    <property type="match status" value="1"/>
</dbReference>
<dbReference type="Gene3D" id="1.10.8.10">
    <property type="entry name" value="DNA helicase RuvA subunit, C-terminal domain"/>
    <property type="match status" value="1"/>
</dbReference>
<dbReference type="GO" id="GO:0070125">
    <property type="term" value="P:mitochondrial translational elongation"/>
    <property type="evidence" value="ECO:0007669"/>
    <property type="project" value="TreeGrafter"/>
</dbReference>
<accession>A0A409YG10</accession>
<protein>
    <recommendedName>
        <fullName evidence="6">Elongation factor Ts, mitochondrial</fullName>
        <shortName evidence="6">EF-Ts</shortName>
        <shortName evidence="6">EF-TsMt</shortName>
    </recommendedName>
</protein>
<dbReference type="InterPro" id="IPR014039">
    <property type="entry name" value="Transl_elong_EFTs/EF1B_dimer"/>
</dbReference>
<evidence type="ECO:0000256" key="4">
    <source>
        <dbReference type="ARBA" id="ARBA00022946"/>
    </source>
</evidence>
<dbReference type="GO" id="GO:0005739">
    <property type="term" value="C:mitochondrion"/>
    <property type="evidence" value="ECO:0007669"/>
    <property type="project" value="UniProtKB-SubCell"/>
</dbReference>
<feature type="domain" description="Translation elongation factor EFTs/EF1B dimerisation" evidence="7">
    <location>
        <begin position="97"/>
        <end position="205"/>
    </location>
</feature>
<evidence type="ECO:0000256" key="1">
    <source>
        <dbReference type="ARBA" id="ARBA00005532"/>
    </source>
</evidence>
<dbReference type="InterPro" id="IPR018101">
    <property type="entry name" value="Transl_elong_Ts_CS"/>
</dbReference>
<keyword evidence="3 6" id="KW-0648">Protein biosynthesis</keyword>
<evidence type="ECO:0000313" key="8">
    <source>
        <dbReference type="EMBL" id="PPR01924.1"/>
    </source>
</evidence>
<keyword evidence="9" id="KW-1185">Reference proteome</keyword>
<dbReference type="SUPFAM" id="SSF46934">
    <property type="entry name" value="UBA-like"/>
    <property type="match status" value="1"/>
</dbReference>
<dbReference type="InterPro" id="IPR001816">
    <property type="entry name" value="Transl_elong_EFTs/EF1B"/>
</dbReference>
<dbReference type="HAMAP" id="MF_00050">
    <property type="entry name" value="EF_Ts"/>
    <property type="match status" value="1"/>
</dbReference>
<dbReference type="PROSITE" id="PS01127">
    <property type="entry name" value="EF_TS_2"/>
    <property type="match status" value="1"/>
</dbReference>
<comment type="subcellular location">
    <subcellularLocation>
        <location evidence="6">Mitochondrion</location>
    </subcellularLocation>
</comment>
<evidence type="ECO:0000256" key="5">
    <source>
        <dbReference type="ARBA" id="ARBA00023128"/>
    </source>
</evidence>
<name>A0A409YG10_9AGAR</name>
<dbReference type="OrthoDB" id="277235at2759"/>
<dbReference type="Pfam" id="PF00889">
    <property type="entry name" value="EF_TS"/>
    <property type="match status" value="1"/>
</dbReference>
<evidence type="ECO:0000256" key="3">
    <source>
        <dbReference type="ARBA" id="ARBA00022917"/>
    </source>
</evidence>
<dbReference type="Gene3D" id="3.30.479.20">
    <property type="entry name" value="Elongation factor Ts, dimerisation domain"/>
    <property type="match status" value="2"/>
</dbReference>
<evidence type="ECO:0000256" key="6">
    <source>
        <dbReference type="HAMAP-Rule" id="MF_03135"/>
    </source>
</evidence>
<dbReference type="PANTHER" id="PTHR11741">
    <property type="entry name" value="ELONGATION FACTOR TS"/>
    <property type="match status" value="1"/>
</dbReference>
<dbReference type="Proteomes" id="UP000284842">
    <property type="component" value="Unassembled WGS sequence"/>
</dbReference>
<keyword evidence="5 6" id="KW-0496">Mitochondrion</keyword>
<dbReference type="SUPFAM" id="SSF54713">
    <property type="entry name" value="Elongation factor Ts (EF-Ts), dimerisation domain"/>
    <property type="match status" value="1"/>
</dbReference>
<keyword evidence="2 6" id="KW-0251">Elongation factor</keyword>
<dbReference type="STRING" id="181874.A0A409YG10"/>
<dbReference type="EMBL" id="NHTK01001202">
    <property type="protein sequence ID" value="PPR01924.1"/>
    <property type="molecule type" value="Genomic_DNA"/>
</dbReference>
<comment type="similarity">
    <text evidence="1 6">Belongs to the EF-Ts family.</text>
</comment>
<evidence type="ECO:0000256" key="2">
    <source>
        <dbReference type="ARBA" id="ARBA00022768"/>
    </source>
</evidence>
<dbReference type="InterPro" id="IPR009060">
    <property type="entry name" value="UBA-like_sf"/>
</dbReference>
<keyword evidence="4" id="KW-0809">Transit peptide</keyword>
<reference evidence="8 9" key="1">
    <citation type="journal article" date="2018" name="Evol. Lett.">
        <title>Horizontal gene cluster transfer increased hallucinogenic mushroom diversity.</title>
        <authorList>
            <person name="Reynolds H.T."/>
            <person name="Vijayakumar V."/>
            <person name="Gluck-Thaler E."/>
            <person name="Korotkin H.B."/>
            <person name="Matheny P.B."/>
            <person name="Slot J.C."/>
        </authorList>
    </citation>
    <scope>NUCLEOTIDE SEQUENCE [LARGE SCALE GENOMIC DNA]</scope>
    <source>
        <strain evidence="8 9">2629</strain>
    </source>
</reference>
<gene>
    <name evidence="6" type="primary">TSF1</name>
    <name evidence="8" type="ORF">CVT24_001263</name>
</gene>
<organism evidence="8 9">
    <name type="scientific">Panaeolus cyanescens</name>
    <dbReference type="NCBI Taxonomy" id="181874"/>
    <lineage>
        <taxon>Eukaryota</taxon>
        <taxon>Fungi</taxon>
        <taxon>Dikarya</taxon>
        <taxon>Basidiomycota</taxon>
        <taxon>Agaricomycotina</taxon>
        <taxon>Agaricomycetes</taxon>
        <taxon>Agaricomycetidae</taxon>
        <taxon>Agaricales</taxon>
        <taxon>Agaricineae</taxon>
        <taxon>Galeropsidaceae</taxon>
        <taxon>Panaeolus</taxon>
    </lineage>
</organism>
<dbReference type="InterPro" id="IPR036402">
    <property type="entry name" value="EF-Ts_dimer_sf"/>
</dbReference>
<dbReference type="AlphaFoldDB" id="A0A409YG10"/>
<dbReference type="InParanoid" id="A0A409YG10"/>
<comment type="function">
    <text evidence="6">Associates with the EF-Tu.GDP complex and induces the exchange of GDP to GTP. It remains bound to the aminoacyl-tRNA.EF-Tu.GTP complex up to the GTP hydrolysis stage on the ribosome.</text>
</comment>
<proteinExistence type="inferred from homology"/>
<evidence type="ECO:0000259" key="7">
    <source>
        <dbReference type="Pfam" id="PF00889"/>
    </source>
</evidence>
<evidence type="ECO:0000313" key="9">
    <source>
        <dbReference type="Proteomes" id="UP000284842"/>
    </source>
</evidence>
<dbReference type="GO" id="GO:0003746">
    <property type="term" value="F:translation elongation factor activity"/>
    <property type="evidence" value="ECO:0007669"/>
    <property type="project" value="UniProtKB-UniRule"/>
</dbReference>